<evidence type="ECO:0000313" key="4">
    <source>
        <dbReference type="Proteomes" id="UP000015106"/>
    </source>
</evidence>
<feature type="compositionally biased region" description="Polar residues" evidence="1">
    <location>
        <begin position="60"/>
        <end position="70"/>
    </location>
</feature>
<evidence type="ECO:0000313" key="3">
    <source>
        <dbReference type="EnsemblPlants" id="TuG1812G0600002407.01.T01"/>
    </source>
</evidence>
<name>A0A8R7UW42_TRIUA</name>
<evidence type="ECO:0000256" key="2">
    <source>
        <dbReference type="SAM" id="SignalP"/>
    </source>
</evidence>
<keyword evidence="4" id="KW-1185">Reference proteome</keyword>
<reference evidence="3" key="2">
    <citation type="submission" date="2018-03" db="EMBL/GenBank/DDBJ databases">
        <title>The Triticum urartu genome reveals the dynamic nature of wheat genome evolution.</title>
        <authorList>
            <person name="Ling H."/>
            <person name="Ma B."/>
            <person name="Shi X."/>
            <person name="Liu H."/>
            <person name="Dong L."/>
            <person name="Sun H."/>
            <person name="Cao Y."/>
            <person name="Gao Q."/>
            <person name="Zheng S."/>
            <person name="Li Y."/>
            <person name="Yu Y."/>
            <person name="Du H."/>
            <person name="Qi M."/>
            <person name="Li Y."/>
            <person name="Yu H."/>
            <person name="Cui Y."/>
            <person name="Wang N."/>
            <person name="Chen C."/>
            <person name="Wu H."/>
            <person name="Zhao Y."/>
            <person name="Zhang J."/>
            <person name="Li Y."/>
            <person name="Zhou W."/>
            <person name="Zhang B."/>
            <person name="Hu W."/>
            <person name="Eijk M."/>
            <person name="Tang J."/>
            <person name="Witsenboer H."/>
            <person name="Zhao S."/>
            <person name="Li Z."/>
            <person name="Zhang A."/>
            <person name="Wang D."/>
            <person name="Liang C."/>
        </authorList>
    </citation>
    <scope>NUCLEOTIDE SEQUENCE [LARGE SCALE GENOMIC DNA]</scope>
    <source>
        <strain evidence="3">cv. G1812</strain>
    </source>
</reference>
<feature type="region of interest" description="Disordered" evidence="1">
    <location>
        <begin position="39"/>
        <end position="70"/>
    </location>
</feature>
<reference evidence="4" key="1">
    <citation type="journal article" date="2013" name="Nature">
        <title>Draft genome of the wheat A-genome progenitor Triticum urartu.</title>
        <authorList>
            <person name="Ling H.Q."/>
            <person name="Zhao S."/>
            <person name="Liu D."/>
            <person name="Wang J."/>
            <person name="Sun H."/>
            <person name="Zhang C."/>
            <person name="Fan H."/>
            <person name="Li D."/>
            <person name="Dong L."/>
            <person name="Tao Y."/>
            <person name="Gao C."/>
            <person name="Wu H."/>
            <person name="Li Y."/>
            <person name="Cui Y."/>
            <person name="Guo X."/>
            <person name="Zheng S."/>
            <person name="Wang B."/>
            <person name="Yu K."/>
            <person name="Liang Q."/>
            <person name="Yang W."/>
            <person name="Lou X."/>
            <person name="Chen J."/>
            <person name="Feng M."/>
            <person name="Jian J."/>
            <person name="Zhang X."/>
            <person name="Luo G."/>
            <person name="Jiang Y."/>
            <person name="Liu J."/>
            <person name="Wang Z."/>
            <person name="Sha Y."/>
            <person name="Zhang B."/>
            <person name="Wu H."/>
            <person name="Tang D."/>
            <person name="Shen Q."/>
            <person name="Xue P."/>
            <person name="Zou S."/>
            <person name="Wang X."/>
            <person name="Liu X."/>
            <person name="Wang F."/>
            <person name="Yang Y."/>
            <person name="An X."/>
            <person name="Dong Z."/>
            <person name="Zhang K."/>
            <person name="Zhang X."/>
            <person name="Luo M.C."/>
            <person name="Dvorak J."/>
            <person name="Tong Y."/>
            <person name="Wang J."/>
            <person name="Yang H."/>
            <person name="Li Z."/>
            <person name="Wang D."/>
            <person name="Zhang A."/>
            <person name="Wang J."/>
        </authorList>
    </citation>
    <scope>NUCLEOTIDE SEQUENCE</scope>
    <source>
        <strain evidence="4">cv. G1812</strain>
    </source>
</reference>
<feature type="chain" id="PRO_5035914649" description="Secreted protein" evidence="2">
    <location>
        <begin position="22"/>
        <end position="70"/>
    </location>
</feature>
<accession>A0A8R7UW42</accession>
<organism evidence="3 4">
    <name type="scientific">Triticum urartu</name>
    <name type="common">Red wild einkorn</name>
    <name type="synonym">Crithodium urartu</name>
    <dbReference type="NCBI Taxonomy" id="4572"/>
    <lineage>
        <taxon>Eukaryota</taxon>
        <taxon>Viridiplantae</taxon>
        <taxon>Streptophyta</taxon>
        <taxon>Embryophyta</taxon>
        <taxon>Tracheophyta</taxon>
        <taxon>Spermatophyta</taxon>
        <taxon>Magnoliopsida</taxon>
        <taxon>Liliopsida</taxon>
        <taxon>Poales</taxon>
        <taxon>Poaceae</taxon>
        <taxon>BOP clade</taxon>
        <taxon>Pooideae</taxon>
        <taxon>Triticodae</taxon>
        <taxon>Triticeae</taxon>
        <taxon>Triticinae</taxon>
        <taxon>Triticum</taxon>
    </lineage>
</organism>
<dbReference type="EnsemblPlants" id="TuG1812G0600002407.01.T01">
    <property type="protein sequence ID" value="TuG1812G0600002407.01.T01"/>
    <property type="gene ID" value="TuG1812G0600002407.01"/>
</dbReference>
<dbReference type="Proteomes" id="UP000015106">
    <property type="component" value="Chromosome 6"/>
</dbReference>
<protein>
    <recommendedName>
        <fullName evidence="5">Secreted protein</fullName>
    </recommendedName>
</protein>
<evidence type="ECO:0000256" key="1">
    <source>
        <dbReference type="SAM" id="MobiDB-lite"/>
    </source>
</evidence>
<keyword evidence="2" id="KW-0732">Signal</keyword>
<dbReference type="Gramene" id="TuG1812G0600002407.01.T01">
    <property type="protein sequence ID" value="TuG1812G0600002407.01.T01"/>
    <property type="gene ID" value="TuG1812G0600002407.01"/>
</dbReference>
<feature type="signal peptide" evidence="2">
    <location>
        <begin position="1"/>
        <end position="21"/>
    </location>
</feature>
<dbReference type="AlphaFoldDB" id="A0A8R7UW42"/>
<reference evidence="3" key="3">
    <citation type="submission" date="2022-06" db="UniProtKB">
        <authorList>
            <consortium name="EnsemblPlants"/>
        </authorList>
    </citation>
    <scope>IDENTIFICATION</scope>
</reference>
<proteinExistence type="predicted"/>
<sequence length="70" mass="7145">MPRPAAASPLTFSVAFCLCRAEDEGAVPRYRVDQGLVVPQAGPSSSIGPRPMLAGADESVQMTQPSSGGA</sequence>
<evidence type="ECO:0008006" key="5">
    <source>
        <dbReference type="Google" id="ProtNLM"/>
    </source>
</evidence>